<evidence type="ECO:0000256" key="4">
    <source>
        <dbReference type="ARBA" id="ARBA00023136"/>
    </source>
</evidence>
<proteinExistence type="predicted"/>
<comment type="subcellular location">
    <subcellularLocation>
        <location evidence="1">Membrane</location>
        <topology evidence="1">Single-pass membrane protein</topology>
    </subcellularLocation>
</comment>
<sequence length="294" mass="31151">MAMTFNPNADISGNKTSRRGRNTAIVGGGGVGVIGLLVFLIGPLLGVDVTGLMGGVIDSEQSSQSSGAEEMAQCDTGEDANKSIDCRMAGAQVVLDDYWSQHVDGYEPPLLTIVDGQTSTQCGTASNAVGPFYCPPEQGVYIDPSFFEIMRQQFGASADELAQLYIVGHEWGHHIQNITGTMSDHPNNGTGAESNGVRIELQADCYAGAWLGDVTSLTDDNGTPYLQTPTQEQIDDALNAAFVVGDDHIQKQSSGSVNPESFTHGSSEQRQKWFTSGYENGLGSCDTFGEAYSG</sequence>
<feature type="region of interest" description="Disordered" evidence="5">
    <location>
        <begin position="1"/>
        <end position="20"/>
    </location>
</feature>
<dbReference type="EMBL" id="FXZB01000006">
    <property type="protein sequence ID" value="SMX72391.1"/>
    <property type="molecule type" value="Genomic_DNA"/>
</dbReference>
<dbReference type="Proteomes" id="UP000234525">
    <property type="component" value="Unassembled WGS sequence"/>
</dbReference>
<evidence type="ECO:0000256" key="1">
    <source>
        <dbReference type="ARBA" id="ARBA00004167"/>
    </source>
</evidence>
<feature type="transmembrane region" description="Helical" evidence="6">
    <location>
        <begin position="24"/>
        <end position="45"/>
    </location>
</feature>
<evidence type="ECO:0000313" key="8">
    <source>
        <dbReference type="Proteomes" id="UP000234525"/>
    </source>
</evidence>
<dbReference type="PANTHER" id="PTHR30168:SF0">
    <property type="entry name" value="INNER MEMBRANE PROTEIN"/>
    <property type="match status" value="1"/>
</dbReference>
<protein>
    <recommendedName>
        <fullName evidence="9">Neutral zinc metallopeptidase</fullName>
    </recommendedName>
</protein>
<keyword evidence="2 6" id="KW-0812">Transmembrane</keyword>
<dbReference type="PANTHER" id="PTHR30168">
    <property type="entry name" value="PUTATIVE MEMBRANE PROTEIN YPFJ"/>
    <property type="match status" value="1"/>
</dbReference>
<keyword evidence="8" id="KW-1185">Reference proteome</keyword>
<keyword evidence="3 6" id="KW-1133">Transmembrane helix</keyword>
<comment type="caution">
    <text evidence="7">The sequence shown here is derived from an EMBL/GenBank/DDBJ whole genome shotgun (WGS) entry which is preliminary data.</text>
</comment>
<name>A0A2H1IAZ8_BREAU</name>
<dbReference type="Pfam" id="PF04228">
    <property type="entry name" value="Zn_peptidase"/>
    <property type="match status" value="1"/>
</dbReference>
<evidence type="ECO:0000313" key="7">
    <source>
        <dbReference type="EMBL" id="SMX72391.1"/>
    </source>
</evidence>
<evidence type="ECO:0000256" key="5">
    <source>
        <dbReference type="SAM" id="MobiDB-lite"/>
    </source>
</evidence>
<reference evidence="7" key="1">
    <citation type="submission" date="2017-03" db="EMBL/GenBank/DDBJ databases">
        <authorList>
            <person name="Monnet C."/>
        </authorList>
    </citation>
    <scope>NUCLEOTIDE SEQUENCE [LARGE SCALE GENOMIC DNA]</scope>
    <source>
        <strain evidence="7">ATCC 9175</strain>
    </source>
</reference>
<feature type="compositionally biased region" description="Polar residues" evidence="5">
    <location>
        <begin position="251"/>
        <end position="269"/>
    </location>
</feature>
<evidence type="ECO:0000256" key="6">
    <source>
        <dbReference type="SAM" id="Phobius"/>
    </source>
</evidence>
<gene>
    <name evidence="7" type="ORF">BAUR9175_01127</name>
</gene>
<evidence type="ECO:0000256" key="2">
    <source>
        <dbReference type="ARBA" id="ARBA00022692"/>
    </source>
</evidence>
<feature type="compositionally biased region" description="Polar residues" evidence="5">
    <location>
        <begin position="1"/>
        <end position="15"/>
    </location>
</feature>
<dbReference type="AlphaFoldDB" id="A0A2H1IAZ8"/>
<evidence type="ECO:0000256" key="3">
    <source>
        <dbReference type="ARBA" id="ARBA00022989"/>
    </source>
</evidence>
<dbReference type="GO" id="GO:0016020">
    <property type="term" value="C:membrane"/>
    <property type="evidence" value="ECO:0007669"/>
    <property type="project" value="UniProtKB-SubCell"/>
</dbReference>
<evidence type="ECO:0008006" key="9">
    <source>
        <dbReference type="Google" id="ProtNLM"/>
    </source>
</evidence>
<organism evidence="7 8">
    <name type="scientific">Brevibacterium aurantiacum</name>
    <dbReference type="NCBI Taxonomy" id="273384"/>
    <lineage>
        <taxon>Bacteria</taxon>
        <taxon>Bacillati</taxon>
        <taxon>Actinomycetota</taxon>
        <taxon>Actinomycetes</taxon>
        <taxon>Micrococcales</taxon>
        <taxon>Brevibacteriaceae</taxon>
        <taxon>Brevibacterium</taxon>
    </lineage>
</organism>
<feature type="region of interest" description="Disordered" evidence="5">
    <location>
        <begin position="250"/>
        <end position="269"/>
    </location>
</feature>
<keyword evidence="4 6" id="KW-0472">Membrane</keyword>
<accession>A0A2H1IAZ8</accession>
<dbReference type="InterPro" id="IPR007343">
    <property type="entry name" value="Uncharacterised_pept_Zn_put"/>
</dbReference>